<dbReference type="FunFam" id="3.30.63.10:FF:000005">
    <property type="entry name" value="Guanylate kinase"/>
    <property type="match status" value="1"/>
</dbReference>
<dbReference type="GO" id="GO:0005829">
    <property type="term" value="C:cytosol"/>
    <property type="evidence" value="ECO:0007669"/>
    <property type="project" value="TreeGrafter"/>
</dbReference>
<accession>A0A9C9EPS0</accession>
<dbReference type="AlphaFoldDB" id="A0A9C9EPS0"/>
<dbReference type="InterPro" id="IPR008144">
    <property type="entry name" value="Guanylate_kin-like_dom"/>
</dbReference>
<feature type="domain" description="Guanylate kinase-like" evidence="14">
    <location>
        <begin position="4"/>
        <end position="182"/>
    </location>
</feature>
<comment type="function">
    <text evidence="1 13">Essential for recycling GMP and indirectly, cGMP.</text>
</comment>
<organism evidence="15 16">
    <name type="scientific">candidate division WOR-3 bacterium</name>
    <dbReference type="NCBI Taxonomy" id="2052148"/>
    <lineage>
        <taxon>Bacteria</taxon>
        <taxon>Bacteria division WOR-3</taxon>
    </lineage>
</organism>
<keyword evidence="7 13" id="KW-0808">Transferase</keyword>
<dbReference type="GO" id="GO:0004385">
    <property type="term" value="F:GMP kinase activity"/>
    <property type="evidence" value="ECO:0007669"/>
    <property type="project" value="UniProtKB-UniRule"/>
</dbReference>
<name>A0A9C9EPS0_UNCW3</name>
<sequence length="188" mass="22228">MSRGKLIVLSGPSGVGKTTICKRIIKERSDVRYSISATSRPRRKDEKDGREYIFLTRDEFKEWIEENRFIEYAEVHGNLYGTPRKELEENLKKGFNVLMDVDVKGAKRLMKFYPDGLYFFIIPPDIAELERRLLKRNTDENKVIKDRLKRALEELKYKSDYKYVIENRDLEATIEKIKKIIEREISGS</sequence>
<feature type="binding site" evidence="13">
    <location>
        <begin position="11"/>
        <end position="18"/>
    </location>
    <ligand>
        <name>ATP</name>
        <dbReference type="ChEBI" id="CHEBI:30616"/>
    </ligand>
</feature>
<dbReference type="HAMAP" id="MF_00328">
    <property type="entry name" value="Guanylate_kinase"/>
    <property type="match status" value="1"/>
</dbReference>
<dbReference type="Gene3D" id="3.30.63.10">
    <property type="entry name" value="Guanylate Kinase phosphate binding domain"/>
    <property type="match status" value="1"/>
</dbReference>
<evidence type="ECO:0000313" key="16">
    <source>
        <dbReference type="Proteomes" id="UP000885826"/>
    </source>
</evidence>
<evidence type="ECO:0000256" key="6">
    <source>
        <dbReference type="ARBA" id="ARBA00022490"/>
    </source>
</evidence>
<dbReference type="SUPFAM" id="SSF52540">
    <property type="entry name" value="P-loop containing nucleoside triphosphate hydrolases"/>
    <property type="match status" value="1"/>
</dbReference>
<evidence type="ECO:0000256" key="7">
    <source>
        <dbReference type="ARBA" id="ARBA00022679"/>
    </source>
</evidence>
<protein>
    <recommendedName>
        <fullName evidence="5 13">Guanylate kinase</fullName>
        <ecNumber evidence="4 13">2.7.4.8</ecNumber>
    </recommendedName>
    <alternativeName>
        <fullName evidence="11 13">GMP kinase</fullName>
    </alternativeName>
</protein>
<dbReference type="PROSITE" id="PS00856">
    <property type="entry name" value="GUANYLATE_KINASE_1"/>
    <property type="match status" value="1"/>
</dbReference>
<evidence type="ECO:0000256" key="9">
    <source>
        <dbReference type="ARBA" id="ARBA00022777"/>
    </source>
</evidence>
<dbReference type="SMART" id="SM00072">
    <property type="entry name" value="GuKc"/>
    <property type="match status" value="1"/>
</dbReference>
<dbReference type="InterPro" id="IPR008145">
    <property type="entry name" value="GK/Ca_channel_bsu"/>
</dbReference>
<keyword evidence="10 13" id="KW-0067">ATP-binding</keyword>
<evidence type="ECO:0000259" key="14">
    <source>
        <dbReference type="PROSITE" id="PS50052"/>
    </source>
</evidence>
<evidence type="ECO:0000256" key="4">
    <source>
        <dbReference type="ARBA" id="ARBA00012961"/>
    </source>
</evidence>
<dbReference type="Pfam" id="PF00625">
    <property type="entry name" value="Guanylate_kin"/>
    <property type="match status" value="1"/>
</dbReference>
<comment type="similarity">
    <text evidence="3 13">Belongs to the guanylate kinase family.</text>
</comment>
<keyword evidence="8 13" id="KW-0547">Nucleotide-binding</keyword>
<dbReference type="InterPro" id="IPR020590">
    <property type="entry name" value="Guanylate_kinase_CS"/>
</dbReference>
<comment type="catalytic activity">
    <reaction evidence="12 13">
        <text>GMP + ATP = GDP + ADP</text>
        <dbReference type="Rhea" id="RHEA:20780"/>
        <dbReference type="ChEBI" id="CHEBI:30616"/>
        <dbReference type="ChEBI" id="CHEBI:58115"/>
        <dbReference type="ChEBI" id="CHEBI:58189"/>
        <dbReference type="ChEBI" id="CHEBI:456216"/>
        <dbReference type="EC" id="2.7.4.8"/>
    </reaction>
</comment>
<dbReference type="EMBL" id="DRIG01000111">
    <property type="protein sequence ID" value="HEC79597.1"/>
    <property type="molecule type" value="Genomic_DNA"/>
</dbReference>
<evidence type="ECO:0000313" key="15">
    <source>
        <dbReference type="EMBL" id="HEC79597.1"/>
    </source>
</evidence>
<reference evidence="15" key="1">
    <citation type="journal article" date="2020" name="mSystems">
        <title>Genome- and Community-Level Interaction Insights into Carbon Utilization and Element Cycling Functions of Hydrothermarchaeota in Hydrothermal Sediment.</title>
        <authorList>
            <person name="Zhou Z."/>
            <person name="Liu Y."/>
            <person name="Xu W."/>
            <person name="Pan J."/>
            <person name="Luo Z.H."/>
            <person name="Li M."/>
        </authorList>
    </citation>
    <scope>NUCLEOTIDE SEQUENCE</scope>
    <source>
        <strain evidence="15">HyVt-388</strain>
    </source>
</reference>
<keyword evidence="6 13" id="KW-0963">Cytoplasm</keyword>
<evidence type="ECO:0000256" key="12">
    <source>
        <dbReference type="ARBA" id="ARBA00048594"/>
    </source>
</evidence>
<dbReference type="PROSITE" id="PS50052">
    <property type="entry name" value="GUANYLATE_KINASE_2"/>
    <property type="match status" value="1"/>
</dbReference>
<evidence type="ECO:0000256" key="11">
    <source>
        <dbReference type="ARBA" id="ARBA00030128"/>
    </source>
</evidence>
<dbReference type="Gene3D" id="3.40.50.300">
    <property type="entry name" value="P-loop containing nucleotide triphosphate hydrolases"/>
    <property type="match status" value="1"/>
</dbReference>
<dbReference type="InterPro" id="IPR017665">
    <property type="entry name" value="Guanylate_kinase"/>
</dbReference>
<dbReference type="InterPro" id="IPR027417">
    <property type="entry name" value="P-loop_NTPase"/>
</dbReference>
<evidence type="ECO:0000256" key="8">
    <source>
        <dbReference type="ARBA" id="ARBA00022741"/>
    </source>
</evidence>
<evidence type="ECO:0000256" key="2">
    <source>
        <dbReference type="ARBA" id="ARBA00004496"/>
    </source>
</evidence>
<dbReference type="PANTHER" id="PTHR23117">
    <property type="entry name" value="GUANYLATE KINASE-RELATED"/>
    <property type="match status" value="1"/>
</dbReference>
<proteinExistence type="inferred from homology"/>
<dbReference type="EC" id="2.7.4.8" evidence="4 13"/>
<comment type="subcellular location">
    <subcellularLocation>
        <location evidence="2 13">Cytoplasm</location>
    </subcellularLocation>
</comment>
<evidence type="ECO:0000256" key="10">
    <source>
        <dbReference type="ARBA" id="ARBA00022840"/>
    </source>
</evidence>
<comment type="caution">
    <text evidence="15">The sequence shown here is derived from an EMBL/GenBank/DDBJ whole genome shotgun (WGS) entry which is preliminary data.</text>
</comment>
<dbReference type="CDD" id="cd00071">
    <property type="entry name" value="GMPK"/>
    <property type="match status" value="1"/>
</dbReference>
<dbReference type="Proteomes" id="UP000885826">
    <property type="component" value="Unassembled WGS sequence"/>
</dbReference>
<dbReference type="NCBIfam" id="TIGR03263">
    <property type="entry name" value="guanyl_kin"/>
    <property type="match status" value="1"/>
</dbReference>
<evidence type="ECO:0000256" key="1">
    <source>
        <dbReference type="ARBA" id="ARBA00003531"/>
    </source>
</evidence>
<gene>
    <name evidence="13" type="primary">gmk</name>
    <name evidence="15" type="ORF">ENI34_10760</name>
</gene>
<evidence type="ECO:0000256" key="13">
    <source>
        <dbReference type="HAMAP-Rule" id="MF_00328"/>
    </source>
</evidence>
<evidence type="ECO:0000256" key="5">
    <source>
        <dbReference type="ARBA" id="ARBA00016296"/>
    </source>
</evidence>
<dbReference type="PANTHER" id="PTHR23117:SF13">
    <property type="entry name" value="GUANYLATE KINASE"/>
    <property type="match status" value="1"/>
</dbReference>
<evidence type="ECO:0000256" key="3">
    <source>
        <dbReference type="ARBA" id="ARBA00005790"/>
    </source>
</evidence>
<dbReference type="GO" id="GO:0005524">
    <property type="term" value="F:ATP binding"/>
    <property type="evidence" value="ECO:0007669"/>
    <property type="project" value="UniProtKB-UniRule"/>
</dbReference>
<keyword evidence="9 13" id="KW-0418">Kinase</keyword>